<dbReference type="Pfam" id="PF00069">
    <property type="entry name" value="Pkinase"/>
    <property type="match status" value="1"/>
</dbReference>
<dbReference type="PANTHER" id="PTHR27006:SF606">
    <property type="entry name" value="INTERLEUKIN-1 RECEPTOR-ASSOCIATED KINASE 4"/>
    <property type="match status" value="1"/>
</dbReference>
<feature type="domain" description="Protein kinase" evidence="2">
    <location>
        <begin position="1"/>
        <end position="137"/>
    </location>
</feature>
<dbReference type="InterPro" id="IPR011009">
    <property type="entry name" value="Kinase-like_dom_sf"/>
</dbReference>
<accession>A0A2P6S2G3</accession>
<gene>
    <name evidence="3" type="ORF">RchiOBHm_Chr2g0160221</name>
</gene>
<organism evidence="3 4">
    <name type="scientific">Rosa chinensis</name>
    <name type="common">China rose</name>
    <dbReference type="NCBI Taxonomy" id="74649"/>
    <lineage>
        <taxon>Eukaryota</taxon>
        <taxon>Viridiplantae</taxon>
        <taxon>Streptophyta</taxon>
        <taxon>Embryophyta</taxon>
        <taxon>Tracheophyta</taxon>
        <taxon>Spermatophyta</taxon>
        <taxon>Magnoliopsida</taxon>
        <taxon>eudicotyledons</taxon>
        <taxon>Gunneridae</taxon>
        <taxon>Pentapetalae</taxon>
        <taxon>rosids</taxon>
        <taxon>fabids</taxon>
        <taxon>Rosales</taxon>
        <taxon>Rosaceae</taxon>
        <taxon>Rosoideae</taxon>
        <taxon>Rosoideae incertae sedis</taxon>
        <taxon>Rosa</taxon>
    </lineage>
</organism>
<dbReference type="SUPFAM" id="SSF56112">
    <property type="entry name" value="Protein kinase-like (PK-like)"/>
    <property type="match status" value="1"/>
</dbReference>
<comment type="caution">
    <text evidence="3">The sequence shown here is derived from an EMBL/GenBank/DDBJ whole genome shotgun (WGS) entry which is preliminary data.</text>
</comment>
<dbReference type="AlphaFoldDB" id="A0A2P6S2G3"/>
<dbReference type="InterPro" id="IPR000719">
    <property type="entry name" value="Prot_kinase_dom"/>
</dbReference>
<feature type="region of interest" description="Disordered" evidence="1">
    <location>
        <begin position="159"/>
        <end position="188"/>
    </location>
</feature>
<dbReference type="Gramene" id="PRQ52870">
    <property type="protein sequence ID" value="PRQ52870"/>
    <property type="gene ID" value="RchiOBHm_Chr2g0160221"/>
</dbReference>
<protein>
    <recommendedName>
        <fullName evidence="2">Protein kinase domain-containing protein</fullName>
    </recommendedName>
</protein>
<evidence type="ECO:0000259" key="2">
    <source>
        <dbReference type="PROSITE" id="PS50011"/>
    </source>
</evidence>
<dbReference type="GO" id="GO:0005524">
    <property type="term" value="F:ATP binding"/>
    <property type="evidence" value="ECO:0007669"/>
    <property type="project" value="InterPro"/>
</dbReference>
<feature type="compositionally biased region" description="Polar residues" evidence="1">
    <location>
        <begin position="168"/>
        <end position="181"/>
    </location>
</feature>
<dbReference type="PANTHER" id="PTHR27006">
    <property type="entry name" value="PROMASTIGOTE SURFACE ANTIGEN PROTEIN PSA"/>
    <property type="match status" value="1"/>
</dbReference>
<evidence type="ECO:0000256" key="1">
    <source>
        <dbReference type="SAM" id="MobiDB-lite"/>
    </source>
</evidence>
<sequence length="188" mass="20887">MNPKISDFGLAKLFCGSQTHGNTNRISGTFGYMAPQYGKNGNFSTKLDAYSFGILVLEIITGRKNSSFRDFSNLQSYAWQHWANGTALDMLDSSLGDHQWRRFEVLKCIHIGLLCVQEAPTNRPTMSEVVMMLNSYTLTSQVPSLPAFFVRQGSSAHSQQLGARRESSATSEVSQSVNDVTITELHPR</sequence>
<dbReference type="Proteomes" id="UP000238479">
    <property type="component" value="Chromosome 2"/>
</dbReference>
<dbReference type="OMA" id="EPEYFRQ"/>
<reference evidence="3 4" key="1">
    <citation type="journal article" date="2018" name="Nat. Genet.">
        <title>The Rosa genome provides new insights in the design of modern roses.</title>
        <authorList>
            <person name="Bendahmane M."/>
        </authorList>
    </citation>
    <scope>NUCLEOTIDE SEQUENCE [LARGE SCALE GENOMIC DNA]</scope>
    <source>
        <strain evidence="4">cv. Old Blush</strain>
    </source>
</reference>
<keyword evidence="3" id="KW-0808">Transferase</keyword>
<name>A0A2P6S2G3_ROSCH</name>
<proteinExistence type="predicted"/>
<evidence type="ECO:0000313" key="4">
    <source>
        <dbReference type="Proteomes" id="UP000238479"/>
    </source>
</evidence>
<dbReference type="Gene3D" id="1.10.510.10">
    <property type="entry name" value="Transferase(Phosphotransferase) domain 1"/>
    <property type="match status" value="1"/>
</dbReference>
<dbReference type="GO" id="GO:0004672">
    <property type="term" value="F:protein kinase activity"/>
    <property type="evidence" value="ECO:0007669"/>
    <property type="project" value="InterPro"/>
</dbReference>
<dbReference type="PROSITE" id="PS50011">
    <property type="entry name" value="PROTEIN_KINASE_DOM"/>
    <property type="match status" value="1"/>
</dbReference>
<evidence type="ECO:0000313" key="3">
    <source>
        <dbReference type="EMBL" id="PRQ52870.1"/>
    </source>
</evidence>
<dbReference type="EMBL" id="PDCK01000040">
    <property type="protein sequence ID" value="PRQ52870.1"/>
    <property type="molecule type" value="Genomic_DNA"/>
</dbReference>
<keyword evidence="4" id="KW-1185">Reference proteome</keyword>